<evidence type="ECO:0000313" key="2">
    <source>
        <dbReference type="Proteomes" id="UP000249082"/>
    </source>
</evidence>
<protein>
    <submittedName>
        <fullName evidence="1">Uncharacterized protein</fullName>
    </submittedName>
</protein>
<dbReference type="EMBL" id="QFPX01000012">
    <property type="protein sequence ID" value="PZQ53837.1"/>
    <property type="molecule type" value="Genomic_DNA"/>
</dbReference>
<name>A0A2W5Q8V0_9SPHN</name>
<accession>A0A2W5Q8V0</accession>
<gene>
    <name evidence="1" type="ORF">DI555_14930</name>
</gene>
<comment type="caution">
    <text evidence="1">The sequence shown here is derived from an EMBL/GenBank/DDBJ whole genome shotgun (WGS) entry which is preliminary data.</text>
</comment>
<sequence>MIEGRLTFVPTGSWFSRPDRFCMVDVRTPRGPRAKAEAGDDPGQIANGAYWSYSLKGCENKFPFVYGQALNGTSAPARHGRAERPHVSAKPLSPNVVYEIHVLAPRSAHGGVRFVLDGKGHVKNFGL</sequence>
<dbReference type="Proteomes" id="UP000249082">
    <property type="component" value="Unassembled WGS sequence"/>
</dbReference>
<evidence type="ECO:0000313" key="1">
    <source>
        <dbReference type="EMBL" id="PZQ53837.1"/>
    </source>
</evidence>
<proteinExistence type="predicted"/>
<dbReference type="AlphaFoldDB" id="A0A2W5Q8V0"/>
<organism evidence="1 2">
    <name type="scientific">Novosphingobium pentaromativorans</name>
    <dbReference type="NCBI Taxonomy" id="205844"/>
    <lineage>
        <taxon>Bacteria</taxon>
        <taxon>Pseudomonadati</taxon>
        <taxon>Pseudomonadota</taxon>
        <taxon>Alphaproteobacteria</taxon>
        <taxon>Sphingomonadales</taxon>
        <taxon>Sphingomonadaceae</taxon>
        <taxon>Novosphingobium</taxon>
    </lineage>
</organism>
<reference evidence="1 2" key="1">
    <citation type="submission" date="2017-08" db="EMBL/GenBank/DDBJ databases">
        <title>Infants hospitalized years apart are colonized by the same room-sourced microbial strains.</title>
        <authorList>
            <person name="Brooks B."/>
            <person name="Olm M.R."/>
            <person name="Firek B.A."/>
            <person name="Baker R."/>
            <person name="Thomas B.C."/>
            <person name="Morowitz M.J."/>
            <person name="Banfield J.F."/>
        </authorList>
    </citation>
    <scope>NUCLEOTIDE SEQUENCE [LARGE SCALE GENOMIC DNA]</scope>
    <source>
        <strain evidence="1">S2_005_002_R2_33</strain>
    </source>
</reference>